<organism evidence="7 8">
    <name type="scientific">Rhizobium loti</name>
    <name type="common">Mesorhizobium loti</name>
    <dbReference type="NCBI Taxonomy" id="381"/>
    <lineage>
        <taxon>Bacteria</taxon>
        <taxon>Pseudomonadati</taxon>
        <taxon>Pseudomonadota</taxon>
        <taxon>Alphaproteobacteria</taxon>
        <taxon>Hyphomicrobiales</taxon>
        <taxon>Phyllobacteriaceae</taxon>
        <taxon>Mesorhizobium</taxon>
    </lineage>
</organism>
<accession>A0A1A5IIN5</accession>
<dbReference type="Proteomes" id="UP000093748">
    <property type="component" value="Unassembled WGS sequence"/>
</dbReference>
<evidence type="ECO:0000256" key="2">
    <source>
        <dbReference type="ARBA" id="ARBA00023136"/>
    </source>
</evidence>
<dbReference type="SUPFAM" id="SSF103088">
    <property type="entry name" value="OmpA-like"/>
    <property type="match status" value="1"/>
</dbReference>
<reference evidence="8" key="1">
    <citation type="submission" date="2016-06" db="EMBL/GenBank/DDBJ databases">
        <title>NZP2037 Pacbio-Illumina hybrid assembly.</title>
        <authorList>
            <person name="Ramsay J.P."/>
        </authorList>
    </citation>
    <scope>NUCLEOTIDE SEQUENCE [LARGE SCALE GENOMIC DNA]</scope>
    <source>
        <strain evidence="8">R7ANS::ICEMlSym2042</strain>
    </source>
</reference>
<dbReference type="PANTHER" id="PTHR30329">
    <property type="entry name" value="STATOR ELEMENT OF FLAGELLAR MOTOR COMPLEX"/>
    <property type="match status" value="1"/>
</dbReference>
<comment type="subcellular location">
    <subcellularLocation>
        <location evidence="1">Cell outer membrane</location>
    </subcellularLocation>
</comment>
<comment type="caution">
    <text evidence="7">The sequence shown here is derived from an EMBL/GenBank/DDBJ whole genome shotgun (WGS) entry which is preliminary data.</text>
</comment>
<dbReference type="InterPro" id="IPR006664">
    <property type="entry name" value="OMP_bac"/>
</dbReference>
<dbReference type="PANTHER" id="PTHR30329:SF21">
    <property type="entry name" value="LIPOPROTEIN YIAD-RELATED"/>
    <property type="match status" value="1"/>
</dbReference>
<keyword evidence="2 4" id="KW-0472">Membrane</keyword>
<dbReference type="InterPro" id="IPR036737">
    <property type="entry name" value="OmpA-like_sf"/>
</dbReference>
<dbReference type="Pfam" id="PF00691">
    <property type="entry name" value="OmpA"/>
    <property type="match status" value="1"/>
</dbReference>
<dbReference type="PROSITE" id="PS51123">
    <property type="entry name" value="OMPA_2"/>
    <property type="match status" value="1"/>
</dbReference>
<evidence type="ECO:0000259" key="6">
    <source>
        <dbReference type="PROSITE" id="PS51123"/>
    </source>
</evidence>
<dbReference type="GO" id="GO:0009279">
    <property type="term" value="C:cell outer membrane"/>
    <property type="evidence" value="ECO:0007669"/>
    <property type="project" value="UniProtKB-SubCell"/>
</dbReference>
<dbReference type="PRINTS" id="PR01021">
    <property type="entry name" value="OMPADOMAIN"/>
</dbReference>
<keyword evidence="5" id="KW-0732">Signal</keyword>
<dbReference type="AlphaFoldDB" id="A0A1A5IIN5"/>
<dbReference type="InterPro" id="IPR006665">
    <property type="entry name" value="OmpA-like"/>
</dbReference>
<dbReference type="PROSITE" id="PS01068">
    <property type="entry name" value="OMPA_1"/>
    <property type="match status" value="1"/>
</dbReference>
<protein>
    <submittedName>
        <fullName evidence="7">Flagellar motor protein MotB</fullName>
    </submittedName>
</protein>
<feature type="chain" id="PRO_5009827172" evidence="5">
    <location>
        <begin position="22"/>
        <end position="179"/>
    </location>
</feature>
<feature type="domain" description="OmpA-like" evidence="6">
    <location>
        <begin position="64"/>
        <end position="179"/>
    </location>
</feature>
<gene>
    <name evidence="7" type="ORF">BAE39_29385</name>
</gene>
<dbReference type="EMBL" id="LZTJ01000005">
    <property type="protein sequence ID" value="OBP78925.1"/>
    <property type="molecule type" value="Genomic_DNA"/>
</dbReference>
<name>A0A1A5IIN5_RHILI</name>
<keyword evidence="3" id="KW-0998">Cell outer membrane</keyword>
<evidence type="ECO:0000256" key="3">
    <source>
        <dbReference type="ARBA" id="ARBA00023237"/>
    </source>
</evidence>
<dbReference type="InterPro" id="IPR006690">
    <property type="entry name" value="OMPA-like_CS"/>
</dbReference>
<keyword evidence="7" id="KW-0969">Cilium</keyword>
<evidence type="ECO:0000256" key="5">
    <source>
        <dbReference type="SAM" id="SignalP"/>
    </source>
</evidence>
<evidence type="ECO:0000313" key="7">
    <source>
        <dbReference type="EMBL" id="OBP78925.1"/>
    </source>
</evidence>
<feature type="signal peptide" evidence="5">
    <location>
        <begin position="1"/>
        <end position="21"/>
    </location>
</feature>
<evidence type="ECO:0000256" key="4">
    <source>
        <dbReference type="PROSITE-ProRule" id="PRU00473"/>
    </source>
</evidence>
<dbReference type="Gene3D" id="3.30.1330.60">
    <property type="entry name" value="OmpA-like domain"/>
    <property type="match status" value="1"/>
</dbReference>
<dbReference type="CDD" id="cd07185">
    <property type="entry name" value="OmpA_C-like"/>
    <property type="match status" value="1"/>
</dbReference>
<dbReference type="InterPro" id="IPR050330">
    <property type="entry name" value="Bact_OuterMem_StrucFunc"/>
</dbReference>
<keyword evidence="7" id="KW-0282">Flagellum</keyword>
<evidence type="ECO:0000256" key="1">
    <source>
        <dbReference type="ARBA" id="ARBA00004442"/>
    </source>
</evidence>
<keyword evidence="7" id="KW-0966">Cell projection</keyword>
<sequence length="179" mass="19433">MRWGSSALALAAMLLATHVFADPLQKSEDIVKFFAGQTGNLGAARGICVGTEEECKSKAEKTGSAAQKTGLDMMINFALDSAQLDQTARAELDEFAKALKDNRLSTFSFVVEGHTDATGPDRYNQDLSQRRAQSVAAFLEANGVESARLEAIGLGKSHPRVANPYDPVNRRVEMRIRTE</sequence>
<evidence type="ECO:0000313" key="8">
    <source>
        <dbReference type="Proteomes" id="UP000093748"/>
    </source>
</evidence>
<proteinExistence type="predicted"/>